<sequence>MERRTVAVMSHYTKKAEEYAESAAKLLDETTRQAAPPPERWDQIRAVQAQAQIYATLGLRDQLHDLQAK</sequence>
<comment type="caution">
    <text evidence="1">The sequence shown here is derived from an EMBL/GenBank/DDBJ whole genome shotgun (WGS) entry which is preliminary data.</text>
</comment>
<dbReference type="EMBL" id="RFFH01000004">
    <property type="protein sequence ID" value="RMI32637.1"/>
    <property type="molecule type" value="Genomic_DNA"/>
</dbReference>
<dbReference type="AlphaFoldDB" id="A0A3M2L4R5"/>
<dbReference type="Proteomes" id="UP000279275">
    <property type="component" value="Unassembled WGS sequence"/>
</dbReference>
<name>A0A3M2L4R5_9NOCA</name>
<evidence type="ECO:0000313" key="2">
    <source>
        <dbReference type="Proteomes" id="UP000279275"/>
    </source>
</evidence>
<proteinExistence type="predicted"/>
<evidence type="ECO:0000313" key="1">
    <source>
        <dbReference type="EMBL" id="RMI32637.1"/>
    </source>
</evidence>
<protein>
    <submittedName>
        <fullName evidence="1">Uncharacterized protein</fullName>
    </submittedName>
</protein>
<accession>A0A3M2L4R5</accession>
<reference evidence="1 2" key="1">
    <citation type="submission" date="2018-10" db="EMBL/GenBank/DDBJ databases">
        <title>Isolation from cow dung.</title>
        <authorList>
            <person name="Ling L."/>
        </authorList>
    </citation>
    <scope>NUCLEOTIDE SEQUENCE [LARGE SCALE GENOMIC DNA]</scope>
    <source>
        <strain evidence="1 2">NEAU-LL90</strain>
    </source>
</reference>
<gene>
    <name evidence="1" type="ORF">EBN03_11725</name>
</gene>
<keyword evidence="2" id="KW-1185">Reference proteome</keyword>
<organism evidence="1 2">
    <name type="scientific">Nocardia stercoris</name>
    <dbReference type="NCBI Taxonomy" id="2483361"/>
    <lineage>
        <taxon>Bacteria</taxon>
        <taxon>Bacillati</taxon>
        <taxon>Actinomycetota</taxon>
        <taxon>Actinomycetes</taxon>
        <taxon>Mycobacteriales</taxon>
        <taxon>Nocardiaceae</taxon>
        <taxon>Nocardia</taxon>
    </lineage>
</organism>